<keyword evidence="3" id="KW-1185">Reference proteome</keyword>
<proteinExistence type="predicted"/>
<feature type="domain" description="Endonuclease/exonuclease/phosphatase" evidence="1">
    <location>
        <begin position="26"/>
        <end position="341"/>
    </location>
</feature>
<protein>
    <recommendedName>
        <fullName evidence="1">Endonuclease/exonuclease/phosphatase domain-containing protein</fullName>
    </recommendedName>
</protein>
<evidence type="ECO:0000259" key="1">
    <source>
        <dbReference type="Pfam" id="PF19580"/>
    </source>
</evidence>
<dbReference type="PATRIC" id="fig|742817.3.peg.1204"/>
<dbReference type="eggNOG" id="COG2374">
    <property type="taxonomic scope" value="Bacteria"/>
</dbReference>
<reference evidence="2 3" key="1">
    <citation type="submission" date="2012-01" db="EMBL/GenBank/DDBJ databases">
        <title>The Genome Sequence of Odoribacter laneus YIT 12061.</title>
        <authorList>
            <consortium name="The Broad Institute Genome Sequencing Platform"/>
            <person name="Earl A."/>
            <person name="Ward D."/>
            <person name="Feldgarden M."/>
            <person name="Gevers D."/>
            <person name="Morotomi M."/>
            <person name="Young S.K."/>
            <person name="Zeng Q."/>
            <person name="Gargeya S."/>
            <person name="Fitzgerald M."/>
            <person name="Haas B."/>
            <person name="Abouelleil A."/>
            <person name="Alvarado L."/>
            <person name="Arachchi H.M."/>
            <person name="Berlin A."/>
            <person name="Chapman S.B."/>
            <person name="Gearin G."/>
            <person name="Goldberg J."/>
            <person name="Griggs A."/>
            <person name="Gujja S."/>
            <person name="Hansen M."/>
            <person name="Heiman D."/>
            <person name="Howarth C."/>
            <person name="Larimer J."/>
            <person name="Lui A."/>
            <person name="MacDonald P.J.P."/>
            <person name="McCowen C."/>
            <person name="Montmayeur A."/>
            <person name="Murphy C."/>
            <person name="Neiman D."/>
            <person name="Pearson M."/>
            <person name="Priest M."/>
            <person name="Roberts A."/>
            <person name="Saif S."/>
            <person name="Shea T."/>
            <person name="Sisk P."/>
            <person name="Stolte C."/>
            <person name="Sykes S."/>
            <person name="Wortman J."/>
            <person name="Nusbaum C."/>
            <person name="Birren B."/>
        </authorList>
    </citation>
    <scope>NUCLEOTIDE SEQUENCE [LARGE SCALE GENOMIC DNA]</scope>
    <source>
        <strain evidence="2 3">YIT 12061</strain>
    </source>
</reference>
<dbReference type="PANTHER" id="PTHR42834:SF1">
    <property type="entry name" value="ENDONUCLEASE_EXONUCLEASE_PHOSPHATASE FAMILY PROTEIN (AFU_ORTHOLOGUE AFUA_3G09210)"/>
    <property type="match status" value="1"/>
</dbReference>
<comment type="caution">
    <text evidence="2">The sequence shown here is derived from an EMBL/GenBank/DDBJ whole genome shotgun (WGS) entry which is preliminary data.</text>
</comment>
<dbReference type="InterPro" id="IPR036691">
    <property type="entry name" value="Endo/exonu/phosph_ase_sf"/>
</dbReference>
<accession>H1DFU9</accession>
<gene>
    <name evidence="2" type="ORF">HMPREF9449_01135</name>
</gene>
<dbReference type="Gene3D" id="3.60.10.10">
    <property type="entry name" value="Endonuclease/exonuclease/phosphatase"/>
    <property type="match status" value="1"/>
</dbReference>
<dbReference type="AlphaFoldDB" id="H1DFU9"/>
<organism evidence="2 3">
    <name type="scientific">Odoribacter laneus YIT 12061</name>
    <dbReference type="NCBI Taxonomy" id="742817"/>
    <lineage>
        <taxon>Bacteria</taxon>
        <taxon>Pseudomonadati</taxon>
        <taxon>Bacteroidota</taxon>
        <taxon>Bacteroidia</taxon>
        <taxon>Bacteroidales</taxon>
        <taxon>Odoribacteraceae</taxon>
        <taxon>Odoribacter</taxon>
    </lineage>
</organism>
<evidence type="ECO:0000313" key="3">
    <source>
        <dbReference type="Proteomes" id="UP000004892"/>
    </source>
</evidence>
<dbReference type="GeneID" id="98068722"/>
<evidence type="ECO:0000313" key="2">
    <source>
        <dbReference type="EMBL" id="EHP48772.1"/>
    </source>
</evidence>
<name>H1DFU9_9BACT</name>
<dbReference type="RefSeq" id="WP_009136283.1">
    <property type="nucleotide sequence ID" value="NZ_JH594596.1"/>
</dbReference>
<dbReference type="InterPro" id="IPR005135">
    <property type="entry name" value="Endo/exonuclease/phosphatase"/>
</dbReference>
<dbReference type="Pfam" id="PF19580">
    <property type="entry name" value="Exo_endo_phos_3"/>
    <property type="match status" value="1"/>
</dbReference>
<dbReference type="STRING" id="742817.HMPREF9449_01135"/>
<dbReference type="EMBL" id="ADMC01000017">
    <property type="protein sequence ID" value="EHP48772.1"/>
    <property type="molecule type" value="Genomic_DNA"/>
</dbReference>
<dbReference type="GO" id="GO:0003824">
    <property type="term" value="F:catalytic activity"/>
    <property type="evidence" value="ECO:0007669"/>
    <property type="project" value="InterPro"/>
</dbReference>
<sequence>MLRLCILLGISLFFFFEIQGQEHYRVVSYNVENFFDTKPDTLTQDRDFTPGGRLHWNTERYTAKLLKIAGVIEAVGEGDFPAFVGLCEVENRKVLSDLVSKTQLAEADYGIVHQDSPDPRGIDVALLYRKKYFRVLKEVFLPVALSGEKKSYSRDVLQVTGILQGQDSLFRDTLHFFVCHFPSMSGGEAESEWKREKAALVVKNRVDTLLKYSPNTALLILGDLNGKANRPAQAFVLRTLSSDSRQIENSRLYNTGYYLLHRNKGSYKYKGQWQTIDHILVSGNLLNGQCRLQAGRRLQVFAPLFLLEEDKTYYGYKPFRTYSGPRYVGGYSDHLPLYLDLFFRKF</sequence>
<dbReference type="Proteomes" id="UP000004892">
    <property type="component" value="Unassembled WGS sequence"/>
</dbReference>
<dbReference type="SUPFAM" id="SSF56219">
    <property type="entry name" value="DNase I-like"/>
    <property type="match status" value="1"/>
</dbReference>
<dbReference type="HOGENOM" id="CLU_058239_1_0_10"/>
<dbReference type="PANTHER" id="PTHR42834">
    <property type="entry name" value="ENDONUCLEASE/EXONUCLEASE/PHOSPHATASE FAMILY PROTEIN (AFU_ORTHOLOGUE AFUA_3G09210)"/>
    <property type="match status" value="1"/>
</dbReference>